<dbReference type="PATRIC" id="fig|84022.5.peg.2863"/>
<evidence type="ECO:0000313" key="2">
    <source>
        <dbReference type="EMBL" id="AKL94868.1"/>
    </source>
</evidence>
<dbReference type="EC" id="1.18.6.1" evidence="2"/>
<protein>
    <submittedName>
        <fullName evidence="2">Nitrogenase molybdenum-iron protein beta chain NifK</fullName>
        <ecNumber evidence="2">1.18.6.1</ecNumber>
    </submittedName>
</protein>
<keyword evidence="1" id="KW-0535">Nitrogen fixation</keyword>
<organism evidence="2 3">
    <name type="scientific">Clostridium aceticum</name>
    <dbReference type="NCBI Taxonomy" id="84022"/>
    <lineage>
        <taxon>Bacteria</taxon>
        <taxon>Bacillati</taxon>
        <taxon>Bacillota</taxon>
        <taxon>Clostridia</taxon>
        <taxon>Eubacteriales</taxon>
        <taxon>Clostridiaceae</taxon>
        <taxon>Clostridium</taxon>
    </lineage>
</organism>
<dbReference type="EMBL" id="CP009687">
    <property type="protein sequence ID" value="AKL94868.1"/>
    <property type="molecule type" value="Genomic_DNA"/>
</dbReference>
<dbReference type="SUPFAM" id="SSF53807">
    <property type="entry name" value="Helical backbone' metal receptor"/>
    <property type="match status" value="1"/>
</dbReference>
<dbReference type="PANTHER" id="PTHR33712:SF7">
    <property type="entry name" value="LIGHT-INDEPENDENT PROTOCHLOROPHYLLIDE REDUCTASE SUBUNIT B"/>
    <property type="match status" value="1"/>
</dbReference>
<dbReference type="CDD" id="cd03466">
    <property type="entry name" value="Nitrogenase_NifN_2"/>
    <property type="match status" value="1"/>
</dbReference>
<reference evidence="2 3" key="1">
    <citation type="submission" date="2014-10" db="EMBL/GenBank/DDBJ databases">
        <title>Genome sequence of Clostridium aceticum DSM 1496.</title>
        <authorList>
            <person name="Poehlein A."/>
            <person name="Schiel-Bengelsdorf B."/>
            <person name="Gottschalk G."/>
            <person name="Duerre P."/>
            <person name="Daniel R."/>
        </authorList>
    </citation>
    <scope>NUCLEOTIDE SEQUENCE [LARGE SCALE GENOMIC DNA]</scope>
    <source>
        <strain evidence="2 3">DSM 1496</strain>
    </source>
</reference>
<dbReference type="InterPro" id="IPR000318">
    <property type="entry name" value="Nase_comp1_CS"/>
</dbReference>
<dbReference type="KEGG" id="cace:CACET_c14030"/>
<name>A0A0D8IF05_9CLOT</name>
<accession>A0A0D8IF05</accession>
<dbReference type="AlphaFoldDB" id="A0A0D8IF05"/>
<dbReference type="Gene3D" id="1.20.89.10">
    <property type="entry name" value="Nitrogenase Molybdenum-iron Protein, subunit B, domain 4"/>
    <property type="match status" value="1"/>
</dbReference>
<evidence type="ECO:0000256" key="1">
    <source>
        <dbReference type="RuleBase" id="RU004021"/>
    </source>
</evidence>
<sequence length="455" mass="51263">MKNRNFVNLNVNPCKCCMPMGASIAFKGIESTMVLLHGSQGCSTYIRRHMAGHYNEPIDIASSSLNEKETIHGGAENLKKGLKNTLRLYNPKMIGISTTCLAETIGEDLQRIITEFKEEEPLYRDRVFVPVSTPGYGGTNYEGFYFTLRKILETIAVDTTPTDSINIIAGNLTPADIRKIKEILNLFDIRYTILPDVSKTLDAPFTTDYQKLSSEGTKIKDIEKMAGASITIEMGMLISEDLSPGKYLEETYGIPLYRCPLPIGLKNTDDFIEILEKITGKEMPEKLKEDRGRMLDGMIDSHKHNAEGRAAIFGEPDTVYAVTKLCLENGIQPLLISTGTKATKLKRLLELDLKKQDEGCMILDDTDLETIRHYVKELGANILIGTSEGKFITERDGVPLVRIGFPIHDRVGAQRRTYTAYEGSMQFLDEITNTLIEEKYSHYRENMYEKYYQKG</sequence>
<dbReference type="GO" id="GO:0016163">
    <property type="term" value="F:nitrogenase activity"/>
    <property type="evidence" value="ECO:0007669"/>
    <property type="project" value="UniProtKB-EC"/>
</dbReference>
<keyword evidence="3" id="KW-1185">Reference proteome</keyword>
<dbReference type="STRING" id="84022.CACET_c14030"/>
<dbReference type="RefSeq" id="WP_044823644.1">
    <property type="nucleotide sequence ID" value="NZ_CP009687.1"/>
</dbReference>
<dbReference type="PANTHER" id="PTHR33712">
    <property type="entry name" value="LIGHT-INDEPENDENT PROTOCHLOROPHYLLIDE REDUCTASE SUBUNIT B"/>
    <property type="match status" value="1"/>
</dbReference>
<proteinExistence type="inferred from homology"/>
<dbReference type="Proteomes" id="UP000035704">
    <property type="component" value="Chromosome"/>
</dbReference>
<dbReference type="PROSITE" id="PS00699">
    <property type="entry name" value="NITROGENASE_1_1"/>
    <property type="match status" value="1"/>
</dbReference>
<keyword evidence="2" id="KW-0560">Oxidoreductase</keyword>
<dbReference type="Pfam" id="PF00148">
    <property type="entry name" value="Oxidored_nitro"/>
    <property type="match status" value="1"/>
</dbReference>
<comment type="similarity">
    <text evidence="1">Belongs to the NifD/NifK/NifE/NifN family.</text>
</comment>
<gene>
    <name evidence="2" type="primary">nifK2</name>
    <name evidence="2" type="ORF">CACET_c14030</name>
</gene>
<evidence type="ECO:0000313" key="3">
    <source>
        <dbReference type="Proteomes" id="UP000035704"/>
    </source>
</evidence>
<dbReference type="InterPro" id="IPR050152">
    <property type="entry name" value="ChlB/BchB/BchZ"/>
</dbReference>
<dbReference type="Gene3D" id="3.40.50.1980">
    <property type="entry name" value="Nitrogenase molybdenum iron protein domain"/>
    <property type="match status" value="3"/>
</dbReference>
<dbReference type="InterPro" id="IPR000510">
    <property type="entry name" value="Nase/OxRdtase_comp1"/>
</dbReference>